<dbReference type="EMBL" id="JAEPWM010000004">
    <property type="protein sequence ID" value="MBK6006834.1"/>
    <property type="molecule type" value="Genomic_DNA"/>
</dbReference>
<comment type="similarity">
    <text evidence="1">Belongs to the 'phage' integrase family.</text>
</comment>
<protein>
    <submittedName>
        <fullName evidence="9">Site-specific integrase</fullName>
    </submittedName>
</protein>
<dbReference type="InterPro" id="IPR050090">
    <property type="entry name" value="Tyrosine_recombinase_XerCD"/>
</dbReference>
<dbReference type="Pfam" id="PF00589">
    <property type="entry name" value="Phage_integrase"/>
    <property type="match status" value="1"/>
</dbReference>
<dbReference type="CDD" id="cd00796">
    <property type="entry name" value="INT_Rci_Hp1_C"/>
    <property type="match status" value="1"/>
</dbReference>
<comment type="caution">
    <text evidence="9">The sequence shown here is derived from an EMBL/GenBank/DDBJ whole genome shotgun (WGS) entry which is preliminary data.</text>
</comment>
<dbReference type="SUPFAM" id="SSF56349">
    <property type="entry name" value="DNA breaking-rejoining enzymes"/>
    <property type="match status" value="1"/>
</dbReference>
<reference evidence="9" key="1">
    <citation type="journal article" date="2012" name="J. Microbiol. Biotechnol.">
        <title>Ramlibacter ginsenosidimutans sp. nov., with ginsenoside-converting activity.</title>
        <authorList>
            <person name="Wang L."/>
            <person name="An D.S."/>
            <person name="Kim S.G."/>
            <person name="Jin F.X."/>
            <person name="Kim S.C."/>
            <person name="Lee S.T."/>
            <person name="Im W.T."/>
        </authorList>
    </citation>
    <scope>NUCLEOTIDE SEQUENCE</scope>
    <source>
        <strain evidence="9">KACC 17527</strain>
    </source>
</reference>
<evidence type="ECO:0000256" key="2">
    <source>
        <dbReference type="ARBA" id="ARBA00022908"/>
    </source>
</evidence>
<dbReference type="Gene3D" id="1.10.150.130">
    <property type="match status" value="1"/>
</dbReference>
<proteinExistence type="inferred from homology"/>
<evidence type="ECO:0000256" key="5">
    <source>
        <dbReference type="PROSITE-ProRule" id="PRU01248"/>
    </source>
</evidence>
<name>A0A934TSX2_9BURK</name>
<sequence>MATFKQSSGDCAMSDSMARDRDLRMPPVGGNASQFPLRDGALTVRELVHLYLSSYSGRDSSRMQRLEWWVDRIGGLSLSDLSDDHVHSALDGLAKQPARYYMGKDADGRSIFKSKGRPLSPASVNRYAAALAAVVTWAIKRRITPKGYAHPCKTVDRPREHNEKTRFLTEEERHRLLQACRESRWPKLYLLVLLALTTGARKSEILRLRWQDMNLELQVAYCARTKNGDPRGLPLLPGVIQELNAHRANAKPSDLVFPSRKSPGKPYSYEGRWRAALRTARIREFRFHDLRHTCASMLAQNGATLLEIADVLGHRQLQVTKRYSHLTTQHKSALLHRVLGDIA</sequence>
<evidence type="ECO:0000313" key="9">
    <source>
        <dbReference type="EMBL" id="MBK6006834.1"/>
    </source>
</evidence>
<keyword evidence="10" id="KW-1185">Reference proteome</keyword>
<dbReference type="InterPro" id="IPR013762">
    <property type="entry name" value="Integrase-like_cat_sf"/>
</dbReference>
<reference evidence="9" key="2">
    <citation type="submission" date="2021-01" db="EMBL/GenBank/DDBJ databases">
        <authorList>
            <person name="Kang M."/>
        </authorList>
    </citation>
    <scope>NUCLEOTIDE SEQUENCE</scope>
    <source>
        <strain evidence="9">KACC 17527</strain>
    </source>
</reference>
<dbReference type="RefSeq" id="WP_201171048.1">
    <property type="nucleotide sequence ID" value="NZ_JAEPWM010000004.1"/>
</dbReference>
<dbReference type="PANTHER" id="PTHR30349">
    <property type="entry name" value="PHAGE INTEGRASE-RELATED"/>
    <property type="match status" value="1"/>
</dbReference>
<feature type="region of interest" description="Disordered" evidence="6">
    <location>
        <begin position="1"/>
        <end position="30"/>
    </location>
</feature>
<keyword evidence="4" id="KW-0233">DNA recombination</keyword>
<feature type="domain" description="Tyr recombinase" evidence="7">
    <location>
        <begin position="163"/>
        <end position="336"/>
    </location>
</feature>
<dbReference type="InterPro" id="IPR010998">
    <property type="entry name" value="Integrase_recombinase_N"/>
</dbReference>
<evidence type="ECO:0000256" key="4">
    <source>
        <dbReference type="ARBA" id="ARBA00023172"/>
    </source>
</evidence>
<keyword evidence="3 5" id="KW-0238">DNA-binding</keyword>
<feature type="domain" description="Core-binding (CB)" evidence="8">
    <location>
        <begin position="42"/>
        <end position="139"/>
    </location>
</feature>
<dbReference type="PROSITE" id="PS51898">
    <property type="entry name" value="TYR_RECOMBINASE"/>
    <property type="match status" value="1"/>
</dbReference>
<dbReference type="InterPro" id="IPR002104">
    <property type="entry name" value="Integrase_catalytic"/>
</dbReference>
<evidence type="ECO:0000259" key="8">
    <source>
        <dbReference type="PROSITE" id="PS51900"/>
    </source>
</evidence>
<dbReference type="InterPro" id="IPR011010">
    <property type="entry name" value="DNA_brk_join_enz"/>
</dbReference>
<evidence type="ECO:0000256" key="1">
    <source>
        <dbReference type="ARBA" id="ARBA00008857"/>
    </source>
</evidence>
<evidence type="ECO:0000313" key="10">
    <source>
        <dbReference type="Proteomes" id="UP000630528"/>
    </source>
</evidence>
<dbReference type="InterPro" id="IPR044068">
    <property type="entry name" value="CB"/>
</dbReference>
<gene>
    <name evidence="9" type="ORF">JJB11_12105</name>
</gene>
<dbReference type="AlphaFoldDB" id="A0A934TSX2"/>
<organism evidence="9 10">
    <name type="scientific">Ramlibacter ginsenosidimutans</name>
    <dbReference type="NCBI Taxonomy" id="502333"/>
    <lineage>
        <taxon>Bacteria</taxon>
        <taxon>Pseudomonadati</taxon>
        <taxon>Pseudomonadota</taxon>
        <taxon>Betaproteobacteria</taxon>
        <taxon>Burkholderiales</taxon>
        <taxon>Comamonadaceae</taxon>
        <taxon>Ramlibacter</taxon>
    </lineage>
</organism>
<evidence type="ECO:0000256" key="6">
    <source>
        <dbReference type="SAM" id="MobiDB-lite"/>
    </source>
</evidence>
<keyword evidence="2" id="KW-0229">DNA integration</keyword>
<dbReference type="GO" id="GO:0003677">
    <property type="term" value="F:DNA binding"/>
    <property type="evidence" value="ECO:0007669"/>
    <property type="project" value="UniProtKB-UniRule"/>
</dbReference>
<evidence type="ECO:0000256" key="3">
    <source>
        <dbReference type="ARBA" id="ARBA00023125"/>
    </source>
</evidence>
<dbReference type="PANTHER" id="PTHR30349:SF64">
    <property type="entry name" value="PROPHAGE INTEGRASE INTD-RELATED"/>
    <property type="match status" value="1"/>
</dbReference>
<accession>A0A934TSX2</accession>
<dbReference type="Proteomes" id="UP000630528">
    <property type="component" value="Unassembled WGS sequence"/>
</dbReference>
<dbReference type="GO" id="GO:0006310">
    <property type="term" value="P:DNA recombination"/>
    <property type="evidence" value="ECO:0007669"/>
    <property type="project" value="UniProtKB-KW"/>
</dbReference>
<dbReference type="Gene3D" id="1.10.443.10">
    <property type="entry name" value="Intergrase catalytic core"/>
    <property type="match status" value="1"/>
</dbReference>
<evidence type="ECO:0000259" key="7">
    <source>
        <dbReference type="PROSITE" id="PS51898"/>
    </source>
</evidence>
<dbReference type="PROSITE" id="PS51900">
    <property type="entry name" value="CB"/>
    <property type="match status" value="1"/>
</dbReference>
<dbReference type="GO" id="GO:0015074">
    <property type="term" value="P:DNA integration"/>
    <property type="evidence" value="ECO:0007669"/>
    <property type="project" value="UniProtKB-KW"/>
</dbReference>